<evidence type="ECO:0000256" key="3">
    <source>
        <dbReference type="ARBA" id="ARBA00023136"/>
    </source>
</evidence>
<keyword evidence="2" id="KW-0496">Mitochondrion</keyword>
<dbReference type="GO" id="GO:0015986">
    <property type="term" value="P:proton motive force-driven ATP synthesis"/>
    <property type="evidence" value="ECO:0007669"/>
    <property type="project" value="TreeGrafter"/>
</dbReference>
<sequence>MSYVIFGRAIKTEYLTLGTLFATGLLAYSSMGGRKASPTGKTMSERVNEAAPIKAASKEEEELMDSIKHFVAEAEKEGGGSSHH</sequence>
<dbReference type="Proteomes" id="UP000054018">
    <property type="component" value="Unassembled WGS sequence"/>
</dbReference>
<dbReference type="PANTHER" id="PTHR28074">
    <property type="entry name" value="ATP SYNTHASE SUBUNIT K, MITOCHONDRIAL"/>
    <property type="match status" value="1"/>
</dbReference>
<keyword evidence="5" id="KW-1185">Reference proteome</keyword>
<name>A0A0C9Z8W3_9AGAM</name>
<proteinExistence type="predicted"/>
<dbReference type="InterPro" id="IPR021278">
    <property type="entry name" value="ATP19"/>
</dbReference>
<dbReference type="Pfam" id="PF11022">
    <property type="entry name" value="ATP19"/>
    <property type="match status" value="1"/>
</dbReference>
<dbReference type="EMBL" id="KN833706">
    <property type="protein sequence ID" value="KIK25751.1"/>
    <property type="molecule type" value="Genomic_DNA"/>
</dbReference>
<evidence type="ECO:0000256" key="1">
    <source>
        <dbReference type="ARBA" id="ARBA00004325"/>
    </source>
</evidence>
<evidence type="ECO:0000256" key="2">
    <source>
        <dbReference type="ARBA" id="ARBA00023128"/>
    </source>
</evidence>
<dbReference type="OrthoDB" id="2094445at2759"/>
<gene>
    <name evidence="4" type="ORF">PISMIDRAFT_677073</name>
</gene>
<evidence type="ECO:0000313" key="4">
    <source>
        <dbReference type="EMBL" id="KIK25751.1"/>
    </source>
</evidence>
<dbReference type="STRING" id="765257.A0A0C9Z8W3"/>
<organism evidence="4 5">
    <name type="scientific">Pisolithus microcarpus 441</name>
    <dbReference type="NCBI Taxonomy" id="765257"/>
    <lineage>
        <taxon>Eukaryota</taxon>
        <taxon>Fungi</taxon>
        <taxon>Dikarya</taxon>
        <taxon>Basidiomycota</taxon>
        <taxon>Agaricomycotina</taxon>
        <taxon>Agaricomycetes</taxon>
        <taxon>Agaricomycetidae</taxon>
        <taxon>Boletales</taxon>
        <taxon>Sclerodermatineae</taxon>
        <taxon>Pisolithaceae</taxon>
        <taxon>Pisolithus</taxon>
    </lineage>
</organism>
<reference evidence="5" key="2">
    <citation type="submission" date="2015-01" db="EMBL/GenBank/DDBJ databases">
        <title>Evolutionary Origins and Diversification of the Mycorrhizal Mutualists.</title>
        <authorList>
            <consortium name="DOE Joint Genome Institute"/>
            <consortium name="Mycorrhizal Genomics Consortium"/>
            <person name="Kohler A."/>
            <person name="Kuo A."/>
            <person name="Nagy L.G."/>
            <person name="Floudas D."/>
            <person name="Copeland A."/>
            <person name="Barry K.W."/>
            <person name="Cichocki N."/>
            <person name="Veneault-Fourrey C."/>
            <person name="LaButti K."/>
            <person name="Lindquist E.A."/>
            <person name="Lipzen A."/>
            <person name="Lundell T."/>
            <person name="Morin E."/>
            <person name="Murat C."/>
            <person name="Riley R."/>
            <person name="Ohm R."/>
            <person name="Sun H."/>
            <person name="Tunlid A."/>
            <person name="Henrissat B."/>
            <person name="Grigoriev I.V."/>
            <person name="Hibbett D.S."/>
            <person name="Martin F."/>
        </authorList>
    </citation>
    <scope>NUCLEOTIDE SEQUENCE [LARGE SCALE GENOMIC DNA]</scope>
    <source>
        <strain evidence="5">441</strain>
    </source>
</reference>
<keyword evidence="3" id="KW-0472">Membrane</keyword>
<accession>A0A0C9Z8W3</accession>
<evidence type="ECO:0000313" key="5">
    <source>
        <dbReference type="Proteomes" id="UP000054018"/>
    </source>
</evidence>
<dbReference type="PANTHER" id="PTHR28074:SF1">
    <property type="entry name" value="ATP SYNTHASE SUBUNIT K, MITOCHONDRIAL"/>
    <property type="match status" value="1"/>
</dbReference>
<dbReference type="GO" id="GO:0031966">
    <property type="term" value="C:mitochondrial membrane"/>
    <property type="evidence" value="ECO:0007669"/>
    <property type="project" value="UniProtKB-SubCell"/>
</dbReference>
<comment type="subcellular location">
    <subcellularLocation>
        <location evidence="1">Mitochondrion membrane</location>
    </subcellularLocation>
</comment>
<dbReference type="AlphaFoldDB" id="A0A0C9Z8W3"/>
<protein>
    <recommendedName>
        <fullName evidence="6">ATP synthase subunit K, mitochondrial</fullName>
    </recommendedName>
</protein>
<evidence type="ECO:0008006" key="6">
    <source>
        <dbReference type="Google" id="ProtNLM"/>
    </source>
</evidence>
<reference evidence="4 5" key="1">
    <citation type="submission" date="2014-04" db="EMBL/GenBank/DDBJ databases">
        <authorList>
            <consortium name="DOE Joint Genome Institute"/>
            <person name="Kuo A."/>
            <person name="Kohler A."/>
            <person name="Costa M.D."/>
            <person name="Nagy L.G."/>
            <person name="Floudas D."/>
            <person name="Copeland A."/>
            <person name="Barry K.W."/>
            <person name="Cichocki N."/>
            <person name="Veneault-Fourrey C."/>
            <person name="LaButti K."/>
            <person name="Lindquist E.A."/>
            <person name="Lipzen A."/>
            <person name="Lundell T."/>
            <person name="Morin E."/>
            <person name="Murat C."/>
            <person name="Sun H."/>
            <person name="Tunlid A."/>
            <person name="Henrissat B."/>
            <person name="Grigoriev I.V."/>
            <person name="Hibbett D.S."/>
            <person name="Martin F."/>
            <person name="Nordberg H.P."/>
            <person name="Cantor M.N."/>
            <person name="Hua S.X."/>
        </authorList>
    </citation>
    <scope>NUCLEOTIDE SEQUENCE [LARGE SCALE GENOMIC DNA]</scope>
    <source>
        <strain evidence="4 5">441</strain>
    </source>
</reference>
<dbReference type="HOGENOM" id="CLU_172736_0_1_1"/>